<feature type="non-terminal residue" evidence="1">
    <location>
        <position position="119"/>
    </location>
</feature>
<evidence type="ECO:0000313" key="2">
    <source>
        <dbReference type="Proteomes" id="UP000789366"/>
    </source>
</evidence>
<evidence type="ECO:0000313" key="1">
    <source>
        <dbReference type="EMBL" id="CAG8794040.1"/>
    </source>
</evidence>
<proteinExistence type="predicted"/>
<accession>A0ACA9RH13</accession>
<name>A0ACA9RH13_9GLOM</name>
<comment type="caution">
    <text evidence="1">The sequence shown here is derived from an EMBL/GenBank/DDBJ whole genome shotgun (WGS) entry which is preliminary data.</text>
</comment>
<reference evidence="1" key="1">
    <citation type="submission" date="2021-06" db="EMBL/GenBank/DDBJ databases">
        <authorList>
            <person name="Kallberg Y."/>
            <person name="Tangrot J."/>
            <person name="Rosling A."/>
        </authorList>
    </citation>
    <scope>NUCLEOTIDE SEQUENCE</scope>
    <source>
        <strain evidence="1">28 12/20/2015</strain>
    </source>
</reference>
<protein>
    <submittedName>
        <fullName evidence="1">2227_t:CDS:1</fullName>
    </submittedName>
</protein>
<dbReference type="EMBL" id="CAJVPW010072036">
    <property type="protein sequence ID" value="CAG8794040.1"/>
    <property type="molecule type" value="Genomic_DNA"/>
</dbReference>
<dbReference type="Proteomes" id="UP000789366">
    <property type="component" value="Unassembled WGS sequence"/>
</dbReference>
<organism evidence="1 2">
    <name type="scientific">Cetraspora pellucida</name>
    <dbReference type="NCBI Taxonomy" id="1433469"/>
    <lineage>
        <taxon>Eukaryota</taxon>
        <taxon>Fungi</taxon>
        <taxon>Fungi incertae sedis</taxon>
        <taxon>Mucoromycota</taxon>
        <taxon>Glomeromycotina</taxon>
        <taxon>Glomeromycetes</taxon>
        <taxon>Diversisporales</taxon>
        <taxon>Gigasporaceae</taxon>
        <taxon>Cetraspora</taxon>
    </lineage>
</organism>
<keyword evidence="2" id="KW-1185">Reference proteome</keyword>
<gene>
    <name evidence="1" type="ORF">SPELUC_LOCUS17489</name>
</gene>
<sequence>MSTIVNCWIKTGILLVFSGDEIEDATLALQDLANFETNENDELIIDLTTNLSDPTIEHEINNFNNLNNSKVLIENVFDKMQIVNIVDTDEEPSEVPAAKGLNSLKKFVDFLNNKKVMIS</sequence>